<protein>
    <recommendedName>
        <fullName evidence="4">Outer membrane lipoprotein-sorting protein</fullName>
    </recommendedName>
</protein>
<feature type="chain" id="PRO_5015158160" description="Outer membrane lipoprotein-sorting protein" evidence="1">
    <location>
        <begin position="25"/>
        <end position="240"/>
    </location>
</feature>
<reference evidence="2 3" key="1">
    <citation type="submission" date="2018-03" db="EMBL/GenBank/DDBJ databases">
        <title>Genomic Encyclopedia of Archaeal and Bacterial Type Strains, Phase II (KMG-II): from individual species to whole genera.</title>
        <authorList>
            <person name="Goeker M."/>
        </authorList>
    </citation>
    <scope>NUCLEOTIDE SEQUENCE [LARGE SCALE GENOMIC DNA]</scope>
    <source>
        <strain evidence="2 3">DSM 24859</strain>
    </source>
</reference>
<comment type="caution">
    <text evidence="2">The sequence shown here is derived from an EMBL/GenBank/DDBJ whole genome shotgun (WGS) entry which is preliminary data.</text>
</comment>
<dbReference type="Proteomes" id="UP000240971">
    <property type="component" value="Unassembled WGS sequence"/>
</dbReference>
<organism evidence="2 3">
    <name type="scientific">Chitinophaga niastensis</name>
    <dbReference type="NCBI Taxonomy" id="536980"/>
    <lineage>
        <taxon>Bacteria</taxon>
        <taxon>Pseudomonadati</taxon>
        <taxon>Bacteroidota</taxon>
        <taxon>Chitinophagia</taxon>
        <taxon>Chitinophagales</taxon>
        <taxon>Chitinophagaceae</taxon>
        <taxon>Chitinophaga</taxon>
    </lineage>
</organism>
<feature type="signal peptide" evidence="1">
    <location>
        <begin position="1"/>
        <end position="24"/>
    </location>
</feature>
<name>A0A2P8HRJ3_CHINA</name>
<keyword evidence="1" id="KW-0732">Signal</keyword>
<dbReference type="Gene3D" id="2.50.20.10">
    <property type="entry name" value="Lipoprotein localisation LolA/LolB/LppX"/>
    <property type="match status" value="1"/>
</dbReference>
<dbReference type="OrthoDB" id="128937at2"/>
<evidence type="ECO:0000313" key="2">
    <source>
        <dbReference type="EMBL" id="PSL48833.1"/>
    </source>
</evidence>
<gene>
    <name evidence="2" type="ORF">CLV51_101161</name>
</gene>
<dbReference type="AlphaFoldDB" id="A0A2P8HRJ3"/>
<accession>A0A2P8HRJ3</accession>
<evidence type="ECO:0008006" key="4">
    <source>
        <dbReference type="Google" id="ProtNLM"/>
    </source>
</evidence>
<evidence type="ECO:0000256" key="1">
    <source>
        <dbReference type="SAM" id="SignalP"/>
    </source>
</evidence>
<dbReference type="RefSeq" id="WP_106526113.1">
    <property type="nucleotide sequence ID" value="NZ_PYAW01000001.1"/>
</dbReference>
<dbReference type="EMBL" id="PYAW01000001">
    <property type="protein sequence ID" value="PSL48833.1"/>
    <property type="molecule type" value="Genomic_DNA"/>
</dbReference>
<proteinExistence type="predicted"/>
<evidence type="ECO:0000313" key="3">
    <source>
        <dbReference type="Proteomes" id="UP000240971"/>
    </source>
</evidence>
<sequence>MRGIKIYTLMTGLLIAGISTYAQTVDEIITKNTVAMGGADKLNGIKSQYMEGTMEVQGQTVPIKRWVKQDEGMRLEFSIMGTNNVQVVTRTAGWSLMPVMQQTEAQEMDPQMLKLMKSQLDLRGELYDYKTKGKKVELQGKDTVNGAPAYKLKVVAADGAIGTAYLDAVTFLLVKATNTLAVQGQTLEMTTLLSDYRKTPEGLSYPAVTEQNPGGVKINVTKVETNQTLADSLFTKPVNK</sequence>
<keyword evidence="3" id="KW-1185">Reference proteome</keyword>